<dbReference type="EC" id="2.7.6.2" evidence="5"/>
<dbReference type="SUPFAM" id="SSF63999">
    <property type="entry name" value="Thiamin pyrophosphokinase, catalytic domain"/>
    <property type="match status" value="1"/>
</dbReference>
<protein>
    <recommendedName>
        <fullName evidence="5">Thiamine diphosphokinase</fullName>
        <ecNumber evidence="5">2.7.6.2</ecNumber>
    </recommendedName>
</protein>
<proteinExistence type="predicted"/>
<dbReference type="AlphaFoldDB" id="A0A150L7G8"/>
<sequence>MQKTIHIMAGGPEELIPSLLSFNLPDIEWVGVDYGVIHLLNHKIVPSIAFGDFDSVTEEQLIKIDQVTNEIKRFKPEKNETDLELALLWAIKQKPLKIRVFGATGGRADHYFANTMLLARPECIGWNIEIIDKQNSISVFSPGEYTVENRSDKKYISFVPLSEKVNDITLRGFKYPLTNKQTFMGSSLCISNELIQEIGYFSFTSGILMMIRSHD</sequence>
<evidence type="ECO:0000259" key="6">
    <source>
        <dbReference type="SMART" id="SM00983"/>
    </source>
</evidence>
<dbReference type="InterPro" id="IPR007371">
    <property type="entry name" value="TPK_catalytic"/>
</dbReference>
<accession>A0A150L7G8</accession>
<feature type="domain" description="Thiamin pyrophosphokinase thiamin-binding" evidence="6">
    <location>
        <begin position="143"/>
        <end position="209"/>
    </location>
</feature>
<evidence type="ECO:0000256" key="1">
    <source>
        <dbReference type="ARBA" id="ARBA00022679"/>
    </source>
</evidence>
<dbReference type="PANTHER" id="PTHR41299:SF1">
    <property type="entry name" value="THIAMINE PYROPHOSPHOKINASE"/>
    <property type="match status" value="1"/>
</dbReference>
<dbReference type="GO" id="GO:0009229">
    <property type="term" value="P:thiamine diphosphate biosynthetic process"/>
    <property type="evidence" value="ECO:0007669"/>
    <property type="project" value="InterPro"/>
</dbReference>
<organism evidence="7 8">
    <name type="scientific">Heyndrickxia sporothermodurans</name>
    <dbReference type="NCBI Taxonomy" id="46224"/>
    <lineage>
        <taxon>Bacteria</taxon>
        <taxon>Bacillati</taxon>
        <taxon>Bacillota</taxon>
        <taxon>Bacilli</taxon>
        <taxon>Bacillales</taxon>
        <taxon>Bacillaceae</taxon>
        <taxon>Heyndrickxia</taxon>
    </lineage>
</organism>
<dbReference type="STRING" id="46224.B4102_1287"/>
<comment type="caution">
    <text evidence="7">The sequence shown here is derived from an EMBL/GenBank/DDBJ whole genome shotgun (WGS) entry which is preliminary data.</text>
</comment>
<dbReference type="GO" id="GO:0006772">
    <property type="term" value="P:thiamine metabolic process"/>
    <property type="evidence" value="ECO:0007669"/>
    <property type="project" value="UniProtKB-UniRule"/>
</dbReference>
<dbReference type="PATRIC" id="fig|46224.3.peg.2522"/>
<reference evidence="7 8" key="1">
    <citation type="submission" date="2016-01" db="EMBL/GenBank/DDBJ databases">
        <title>Genome Sequences of Twelve Sporeforming Bacillus Species Isolated from Foods.</title>
        <authorList>
            <person name="Berendsen E.M."/>
            <person name="Wells-Bennik M.H."/>
            <person name="Krawcyk A.O."/>
            <person name="De Jong A."/>
            <person name="Holsappel S."/>
            <person name="Eijlander R.T."/>
            <person name="Kuipers O.P."/>
        </authorList>
    </citation>
    <scope>NUCLEOTIDE SEQUENCE [LARGE SCALE GENOMIC DNA]</scope>
    <source>
        <strain evidence="7 8">B4102</strain>
    </source>
</reference>
<dbReference type="PANTHER" id="PTHR41299">
    <property type="entry name" value="THIAMINE PYROPHOSPHOKINASE"/>
    <property type="match status" value="1"/>
</dbReference>
<evidence type="ECO:0000256" key="3">
    <source>
        <dbReference type="ARBA" id="ARBA00022777"/>
    </source>
</evidence>
<dbReference type="GO" id="GO:0016301">
    <property type="term" value="F:kinase activity"/>
    <property type="evidence" value="ECO:0007669"/>
    <property type="project" value="UniProtKB-KW"/>
</dbReference>
<dbReference type="InterPro" id="IPR007373">
    <property type="entry name" value="Thiamin_PyroPKinase_B1-bd"/>
</dbReference>
<dbReference type="SUPFAM" id="SSF63862">
    <property type="entry name" value="Thiamin pyrophosphokinase, substrate-binding domain"/>
    <property type="match status" value="1"/>
</dbReference>
<dbReference type="InterPro" id="IPR036371">
    <property type="entry name" value="TPK_B1-bd_sf"/>
</dbReference>
<dbReference type="InterPro" id="IPR006282">
    <property type="entry name" value="Thi_PPkinase"/>
</dbReference>
<dbReference type="InterPro" id="IPR036759">
    <property type="entry name" value="TPK_catalytic_sf"/>
</dbReference>
<evidence type="ECO:0000313" key="8">
    <source>
        <dbReference type="Proteomes" id="UP000075666"/>
    </source>
</evidence>
<dbReference type="Pfam" id="PF04265">
    <property type="entry name" value="TPK_B1_binding"/>
    <property type="match status" value="1"/>
</dbReference>
<gene>
    <name evidence="7" type="ORF">B4102_1287</name>
</gene>
<dbReference type="Pfam" id="PF04263">
    <property type="entry name" value="TPK_catalytic"/>
    <property type="match status" value="1"/>
</dbReference>
<dbReference type="GO" id="GO:0030975">
    <property type="term" value="F:thiamine binding"/>
    <property type="evidence" value="ECO:0007669"/>
    <property type="project" value="InterPro"/>
</dbReference>
<dbReference type="Proteomes" id="UP000075666">
    <property type="component" value="Unassembled WGS sequence"/>
</dbReference>
<dbReference type="GO" id="GO:0004788">
    <property type="term" value="F:thiamine diphosphokinase activity"/>
    <property type="evidence" value="ECO:0007669"/>
    <property type="project" value="UniProtKB-UniRule"/>
</dbReference>
<keyword evidence="4" id="KW-0067">ATP-binding</keyword>
<dbReference type="CDD" id="cd07995">
    <property type="entry name" value="TPK"/>
    <property type="match status" value="1"/>
</dbReference>
<keyword evidence="2" id="KW-0547">Nucleotide-binding</keyword>
<keyword evidence="3 7" id="KW-0418">Kinase</keyword>
<evidence type="ECO:0000256" key="5">
    <source>
        <dbReference type="NCBIfam" id="TIGR01378"/>
    </source>
</evidence>
<dbReference type="NCBIfam" id="TIGR01378">
    <property type="entry name" value="thi_PPkinase"/>
    <property type="match status" value="1"/>
</dbReference>
<evidence type="ECO:0000256" key="2">
    <source>
        <dbReference type="ARBA" id="ARBA00022741"/>
    </source>
</evidence>
<dbReference type="EMBL" id="LQYN01000034">
    <property type="protein sequence ID" value="KYD08205.1"/>
    <property type="molecule type" value="Genomic_DNA"/>
</dbReference>
<dbReference type="InterPro" id="IPR053149">
    <property type="entry name" value="TPK"/>
</dbReference>
<keyword evidence="8" id="KW-1185">Reference proteome</keyword>
<name>A0A150L7G8_9BACI</name>
<dbReference type="GO" id="GO:0005524">
    <property type="term" value="F:ATP binding"/>
    <property type="evidence" value="ECO:0007669"/>
    <property type="project" value="UniProtKB-KW"/>
</dbReference>
<evidence type="ECO:0000256" key="4">
    <source>
        <dbReference type="ARBA" id="ARBA00022840"/>
    </source>
</evidence>
<keyword evidence="1 7" id="KW-0808">Transferase</keyword>
<evidence type="ECO:0000313" key="7">
    <source>
        <dbReference type="EMBL" id="KYD08205.1"/>
    </source>
</evidence>
<dbReference type="SMART" id="SM00983">
    <property type="entry name" value="TPK_B1_binding"/>
    <property type="match status" value="1"/>
</dbReference>
<dbReference type="Gene3D" id="3.40.50.10240">
    <property type="entry name" value="Thiamin pyrophosphokinase, catalytic domain"/>
    <property type="match status" value="1"/>
</dbReference>